<feature type="binding site" evidence="7">
    <location>
        <position position="195"/>
    </location>
    <ligand>
        <name>Mn(2+)</name>
        <dbReference type="ChEBI" id="CHEBI:29035"/>
    </ligand>
</feature>
<dbReference type="InterPro" id="IPR035685">
    <property type="entry name" value="DRE_TIM_HOA"/>
</dbReference>
<dbReference type="SUPFAM" id="SSF51569">
    <property type="entry name" value="Aldolase"/>
    <property type="match status" value="1"/>
</dbReference>
<reference evidence="10 12" key="1">
    <citation type="submission" date="2016-10" db="EMBL/GenBank/DDBJ databases">
        <title>Complete Genome Sequence of Acetogen Clostridium formicoaceticum ATCC 27076.</title>
        <authorList>
            <person name="Bao T."/>
            <person name="Cheng C."/>
            <person name="Zhao J."/>
            <person name="Yang S.-T."/>
            <person name="Wang J."/>
            <person name="Wang M."/>
        </authorList>
    </citation>
    <scope>NUCLEOTIDE SEQUENCE [LARGE SCALE GENOMIC DNA]</scope>
    <source>
        <strain evidence="10 12">ATCC 27076</strain>
    </source>
</reference>
<dbReference type="Proteomes" id="UP000177894">
    <property type="component" value="Chromosome"/>
</dbReference>
<dbReference type="InterPro" id="IPR017629">
    <property type="entry name" value="4OH_2_O-val_aldolase"/>
</dbReference>
<dbReference type="Gene3D" id="1.10.8.60">
    <property type="match status" value="1"/>
</dbReference>
<dbReference type="RefSeq" id="WP_070972397.1">
    <property type="nucleotide sequence ID" value="NZ_CP017603.1"/>
</dbReference>
<reference evidence="11 13" key="2">
    <citation type="submission" date="2017-03" db="EMBL/GenBank/DDBJ databases">
        <title>Complete sequence of Clostridium formicaceticum DSM 92.</title>
        <authorList>
            <person name="Poehlein A."/>
            <person name="Karl M."/>
            <person name="Bengelsdorf F.R."/>
            <person name="Duerre P."/>
            <person name="Daniel R."/>
        </authorList>
    </citation>
    <scope>NUCLEOTIDE SEQUENCE [LARGE SCALE GENOMIC DNA]</scope>
    <source>
        <strain evidence="11 13">DSM 92</strain>
    </source>
</reference>
<dbReference type="SUPFAM" id="SSF89000">
    <property type="entry name" value="post-HMGL domain-like"/>
    <property type="match status" value="1"/>
</dbReference>
<keyword evidence="12" id="KW-1185">Reference proteome</keyword>
<keyword evidence="3 7" id="KW-0058">Aromatic hydrocarbons catabolism</keyword>
<dbReference type="Pfam" id="PF07836">
    <property type="entry name" value="DmpG_comm"/>
    <property type="match status" value="1"/>
</dbReference>
<comment type="similarity">
    <text evidence="1 7">Belongs to the 4-hydroxy-2-oxovalerate aldolase family.</text>
</comment>
<dbReference type="PANTHER" id="PTHR10277:SF9">
    <property type="entry name" value="2-ISOPROPYLMALATE SYNTHASE 1, CHLOROPLASTIC-RELATED"/>
    <property type="match status" value="1"/>
</dbReference>
<evidence type="ECO:0000256" key="2">
    <source>
        <dbReference type="ARBA" id="ARBA00022723"/>
    </source>
</evidence>
<dbReference type="InterPro" id="IPR000891">
    <property type="entry name" value="PYR_CT"/>
</dbReference>
<dbReference type="NCBIfam" id="TIGR03217">
    <property type="entry name" value="4OH_2_O_val_ald"/>
    <property type="match status" value="1"/>
</dbReference>
<sequence>MKKIWLTDTTLRDGSHSVSHQYSIDQAVTIAKALDDAEIDIIEISHGDGLAGSSLQYGFSKATDNDLIKEVSGVIKNSKLAVLILPGIGTSADLEIARKYGAEVARVATHVTEADVSQQHIKVAKSMGMKTVGFLMMVHMAPVENLVEQAKLMESYGADIVYCTDSSGALLPDGVKERITALKENLSVDIGFHAHDNLNLAIGNSLAAIEAGATYVDCSLNGAGAGAGNARTESLVAVLKKSGYETNADLYKTLDTAEKVFRKIVPEATRPNDLTLMLGYAGVYSSFLLHTYKAAEKFHVDPREILVELGKRKVVGGQEDSIIEVAYEMSQKK</sequence>
<feature type="binding site" evidence="7">
    <location>
        <position position="284"/>
    </location>
    <ligand>
        <name>substrate</name>
    </ligand>
</feature>
<dbReference type="CDD" id="cd07943">
    <property type="entry name" value="DRE_TIM_HOA"/>
    <property type="match status" value="1"/>
</dbReference>
<dbReference type="InterPro" id="IPR013785">
    <property type="entry name" value="Aldolase_TIM"/>
</dbReference>
<proteinExistence type="inferred from homology"/>
<evidence type="ECO:0000313" key="10">
    <source>
        <dbReference type="EMBL" id="AOY77941.1"/>
    </source>
</evidence>
<accession>A0AAC9RNS0</accession>
<evidence type="ECO:0000256" key="6">
    <source>
        <dbReference type="ARBA" id="ARBA00023518"/>
    </source>
</evidence>
<comment type="catalytic activity">
    <reaction evidence="6">
        <text>(S)-4-hydroxy-2-oxohexanoate = propanal + pyruvate</text>
        <dbReference type="Rhea" id="RHEA:36003"/>
        <dbReference type="ChEBI" id="CHEBI:15361"/>
        <dbReference type="ChEBI" id="CHEBI:17153"/>
        <dbReference type="ChEBI" id="CHEBI:73142"/>
        <dbReference type="EC" id="4.1.3.43"/>
    </reaction>
    <physiologicalReaction direction="left-to-right" evidence="6">
        <dbReference type="Rhea" id="RHEA:36004"/>
    </physiologicalReaction>
</comment>
<dbReference type="HAMAP" id="MF_01656">
    <property type="entry name" value="HOA"/>
    <property type="match status" value="1"/>
</dbReference>
<feature type="binding site" evidence="7">
    <location>
        <position position="193"/>
    </location>
    <ligand>
        <name>Mn(2+)</name>
        <dbReference type="ChEBI" id="CHEBI:29035"/>
    </ligand>
</feature>
<organism evidence="11 13">
    <name type="scientific">Clostridium formicaceticum</name>
    <dbReference type="NCBI Taxonomy" id="1497"/>
    <lineage>
        <taxon>Bacteria</taxon>
        <taxon>Bacillati</taxon>
        <taxon>Bacillota</taxon>
        <taxon>Clostridia</taxon>
        <taxon>Eubacteriales</taxon>
        <taxon>Clostridiaceae</taxon>
        <taxon>Clostridium</taxon>
    </lineage>
</organism>
<dbReference type="InterPro" id="IPR050073">
    <property type="entry name" value="2-IPM_HCS-like"/>
</dbReference>
<keyword evidence="2 7" id="KW-0479">Metal-binding</keyword>
<evidence type="ECO:0000259" key="9">
    <source>
        <dbReference type="PROSITE" id="PS50991"/>
    </source>
</evidence>
<feature type="binding site" evidence="7">
    <location>
        <position position="193"/>
    </location>
    <ligand>
        <name>substrate</name>
    </ligand>
</feature>
<dbReference type="Gene3D" id="3.20.20.70">
    <property type="entry name" value="Aldolase class I"/>
    <property type="match status" value="1"/>
</dbReference>
<evidence type="ECO:0000313" key="13">
    <source>
        <dbReference type="Proteomes" id="UP000192478"/>
    </source>
</evidence>
<evidence type="ECO:0000256" key="1">
    <source>
        <dbReference type="ARBA" id="ARBA00008944"/>
    </source>
</evidence>
<dbReference type="GO" id="GO:0003852">
    <property type="term" value="F:2-isopropylmalate synthase activity"/>
    <property type="evidence" value="ECO:0007669"/>
    <property type="project" value="TreeGrafter"/>
</dbReference>
<dbReference type="PROSITE" id="PS50991">
    <property type="entry name" value="PYR_CT"/>
    <property type="match status" value="1"/>
</dbReference>
<dbReference type="EMBL" id="CP020559">
    <property type="protein sequence ID" value="ARE88563.1"/>
    <property type="molecule type" value="Genomic_DNA"/>
</dbReference>
<dbReference type="Proteomes" id="UP000192478">
    <property type="component" value="Chromosome"/>
</dbReference>
<dbReference type="Pfam" id="PF00682">
    <property type="entry name" value="HMGL-like"/>
    <property type="match status" value="1"/>
</dbReference>
<keyword evidence="4 7" id="KW-0464">Manganese</keyword>
<dbReference type="NCBIfam" id="NF006049">
    <property type="entry name" value="PRK08195.1"/>
    <property type="match status" value="1"/>
</dbReference>
<evidence type="ECO:0000313" key="12">
    <source>
        <dbReference type="Proteomes" id="UP000177894"/>
    </source>
</evidence>
<dbReference type="InterPro" id="IPR012425">
    <property type="entry name" value="DmpG_comm"/>
</dbReference>
<name>A0AAC9RNS0_9CLOT</name>
<feature type="site" description="Transition state stabilizer" evidence="7">
    <location>
        <position position="12"/>
    </location>
</feature>
<dbReference type="KEGG" id="cfm:BJL90_19990"/>
<feature type="active site" description="Proton acceptor" evidence="7">
    <location>
        <position position="16"/>
    </location>
</feature>
<dbReference type="AlphaFoldDB" id="A0AAC9RNS0"/>
<dbReference type="GO" id="GO:0009098">
    <property type="term" value="P:L-leucine biosynthetic process"/>
    <property type="evidence" value="ECO:0007669"/>
    <property type="project" value="TreeGrafter"/>
</dbReference>
<evidence type="ECO:0000256" key="4">
    <source>
        <dbReference type="ARBA" id="ARBA00023211"/>
    </source>
</evidence>
<evidence type="ECO:0000256" key="8">
    <source>
        <dbReference type="NCBIfam" id="TIGR03217"/>
    </source>
</evidence>
<dbReference type="EC" id="4.1.3.39" evidence="7 8"/>
<dbReference type="EMBL" id="CP017603">
    <property type="protein sequence ID" value="AOY77941.1"/>
    <property type="molecule type" value="Genomic_DNA"/>
</dbReference>
<evidence type="ECO:0000256" key="5">
    <source>
        <dbReference type="ARBA" id="ARBA00023239"/>
    </source>
</evidence>
<feature type="domain" description="Pyruvate carboxyltransferase" evidence="9">
    <location>
        <begin position="4"/>
        <end position="254"/>
    </location>
</feature>
<comment type="catalytic activity">
    <reaction evidence="7">
        <text>(S)-4-hydroxy-2-oxopentanoate = acetaldehyde + pyruvate</text>
        <dbReference type="Rhea" id="RHEA:22624"/>
        <dbReference type="ChEBI" id="CHEBI:15343"/>
        <dbReference type="ChEBI" id="CHEBI:15361"/>
        <dbReference type="ChEBI" id="CHEBI:73143"/>
        <dbReference type="EC" id="4.1.3.39"/>
    </reaction>
</comment>
<dbReference type="PANTHER" id="PTHR10277">
    <property type="entry name" value="HOMOCITRATE SYNTHASE-RELATED"/>
    <property type="match status" value="1"/>
</dbReference>
<feature type="binding site" evidence="7">
    <location>
        <begin position="12"/>
        <end position="13"/>
    </location>
    <ligand>
        <name>substrate</name>
    </ligand>
</feature>
<gene>
    <name evidence="10" type="ORF">BJL90_19990</name>
    <name evidence="11" type="ORF">CLFO_29690</name>
</gene>
<evidence type="ECO:0000313" key="11">
    <source>
        <dbReference type="EMBL" id="ARE88563.1"/>
    </source>
</evidence>
<evidence type="ECO:0000256" key="7">
    <source>
        <dbReference type="HAMAP-Rule" id="MF_01656"/>
    </source>
</evidence>
<dbReference type="GO" id="GO:0008701">
    <property type="term" value="F:4-hydroxy-2-oxovalerate aldolase activity"/>
    <property type="evidence" value="ECO:0007669"/>
    <property type="project" value="UniProtKB-UniRule"/>
</dbReference>
<feature type="binding site" evidence="7">
    <location>
        <position position="166"/>
    </location>
    <ligand>
        <name>substrate</name>
    </ligand>
</feature>
<keyword evidence="5 7" id="KW-0456">Lyase</keyword>
<dbReference type="GO" id="GO:0030145">
    <property type="term" value="F:manganese ion binding"/>
    <property type="evidence" value="ECO:0007669"/>
    <property type="project" value="UniProtKB-UniRule"/>
</dbReference>
<feature type="binding site" evidence="7">
    <location>
        <position position="13"/>
    </location>
    <ligand>
        <name>Mn(2+)</name>
        <dbReference type="ChEBI" id="CHEBI:29035"/>
    </ligand>
</feature>
<protein>
    <recommendedName>
        <fullName evidence="7 8">4-hydroxy-2-oxovalerate aldolase</fullName>
        <shortName evidence="7">HOA</shortName>
        <ecNumber evidence="7 8">4.1.3.39</ecNumber>
    </recommendedName>
    <alternativeName>
        <fullName evidence="7">4-hydroxy-2-keto-pentanoic acid aldolase</fullName>
    </alternativeName>
    <alternativeName>
        <fullName evidence="7">4-hydroxy-2-oxopentanoate aldolase</fullName>
    </alternativeName>
</protein>
<evidence type="ECO:0000256" key="3">
    <source>
        <dbReference type="ARBA" id="ARBA00022797"/>
    </source>
</evidence>